<reference evidence="3 4" key="1">
    <citation type="submission" date="2020-01" db="EMBL/GenBank/DDBJ databases">
        <title>Genetics and antimicrobial susceptibilities of Nocardia species isolated from the soil; a comparison with species isolated from humans.</title>
        <authorList>
            <person name="Carrasco G."/>
            <person name="Monzon S."/>
            <person name="Sansegundo M."/>
            <person name="Garcia E."/>
            <person name="Garrido N."/>
            <person name="Medina M.J."/>
            <person name="Villalon P."/>
            <person name="Ramirez-Arocha A.C."/>
            <person name="Jimenez P."/>
            <person name="Cuesta I."/>
            <person name="Valdezate S."/>
        </authorList>
    </citation>
    <scope>NUCLEOTIDE SEQUENCE [LARGE SCALE GENOMIC DNA]</scope>
    <source>
        <strain evidence="1 3">CNM20110639</strain>
        <strain evidence="2 4">CNM20110649</strain>
    </source>
</reference>
<comment type="caution">
    <text evidence="1">The sequence shown here is derived from an EMBL/GenBank/DDBJ whole genome shotgun (WGS) entry which is preliminary data.</text>
</comment>
<organism evidence="1 3">
    <name type="scientific">Nocardia cyriacigeorgica</name>
    <dbReference type="NCBI Taxonomy" id="135487"/>
    <lineage>
        <taxon>Bacteria</taxon>
        <taxon>Bacillati</taxon>
        <taxon>Actinomycetota</taxon>
        <taxon>Actinomycetes</taxon>
        <taxon>Mycobacteriales</taxon>
        <taxon>Nocardiaceae</taxon>
        <taxon>Nocardia</taxon>
    </lineage>
</organism>
<proteinExistence type="predicted"/>
<evidence type="ECO:0000313" key="4">
    <source>
        <dbReference type="Proteomes" id="UP000470876"/>
    </source>
</evidence>
<sequence>MTSLRDDRDPAAARFETWQDPCRIRVRFDDPAIELTYQDERAVAATFAVAARAVGLRVSIDGQLQCGLPALPCRRLWT</sequence>
<evidence type="ECO:0000313" key="2">
    <source>
        <dbReference type="EMBL" id="NEW55849.1"/>
    </source>
</evidence>
<dbReference type="EMBL" id="JAAGUX010000011">
    <property type="protein sequence ID" value="NEW55849.1"/>
    <property type="molecule type" value="Genomic_DNA"/>
</dbReference>
<dbReference type="AlphaFoldDB" id="A0A6P1D8G4"/>
<accession>A0A6P1D8G4</accession>
<keyword evidence="4" id="KW-1185">Reference proteome</keyword>
<protein>
    <submittedName>
        <fullName evidence="1">Uncharacterized protein</fullName>
    </submittedName>
</protein>
<gene>
    <name evidence="1" type="ORF">GV789_20220</name>
    <name evidence="2" type="ORF">GV794_09305</name>
</gene>
<dbReference type="RefSeq" id="WP_163829836.1">
    <property type="nucleotide sequence ID" value="NZ_JAAGUX010000011.1"/>
</dbReference>
<evidence type="ECO:0000313" key="3">
    <source>
        <dbReference type="Proteomes" id="UP000468928"/>
    </source>
</evidence>
<dbReference type="Proteomes" id="UP000468928">
    <property type="component" value="Unassembled WGS sequence"/>
</dbReference>
<dbReference type="EMBL" id="JAAGUZ010000059">
    <property type="protein sequence ID" value="NEW46757.1"/>
    <property type="molecule type" value="Genomic_DNA"/>
</dbReference>
<dbReference type="Proteomes" id="UP000470876">
    <property type="component" value="Unassembled WGS sequence"/>
</dbReference>
<name>A0A6P1D8G4_9NOCA</name>
<evidence type="ECO:0000313" key="1">
    <source>
        <dbReference type="EMBL" id="NEW46757.1"/>
    </source>
</evidence>